<protein>
    <recommendedName>
        <fullName evidence="4">Short-chain dehydrogenase/reductase SDR</fullName>
    </recommendedName>
</protein>
<accession>X1CC89</accession>
<evidence type="ECO:0000256" key="1">
    <source>
        <dbReference type="ARBA" id="ARBA00006484"/>
    </source>
</evidence>
<dbReference type="PANTHER" id="PTHR43477">
    <property type="entry name" value="DIHYDROANTICAPSIN 7-DEHYDROGENASE"/>
    <property type="match status" value="1"/>
</dbReference>
<dbReference type="Gene3D" id="3.40.50.720">
    <property type="entry name" value="NAD(P)-binding Rossmann-like Domain"/>
    <property type="match status" value="1"/>
</dbReference>
<dbReference type="EMBL" id="BART01022235">
    <property type="protein sequence ID" value="GAG93888.1"/>
    <property type="molecule type" value="Genomic_DNA"/>
</dbReference>
<proteinExistence type="inferred from homology"/>
<dbReference type="PANTHER" id="PTHR43477:SF1">
    <property type="entry name" value="DIHYDROANTICAPSIN 7-DEHYDROGENASE"/>
    <property type="match status" value="1"/>
</dbReference>
<dbReference type="InterPro" id="IPR036291">
    <property type="entry name" value="NAD(P)-bd_dom_sf"/>
</dbReference>
<dbReference type="GO" id="GO:0016491">
    <property type="term" value="F:oxidoreductase activity"/>
    <property type="evidence" value="ECO:0007669"/>
    <property type="project" value="UniProtKB-KW"/>
</dbReference>
<dbReference type="InterPro" id="IPR002347">
    <property type="entry name" value="SDR_fam"/>
</dbReference>
<name>X1CC89_9ZZZZ</name>
<gene>
    <name evidence="3" type="ORF">S01H4_40762</name>
</gene>
<dbReference type="Pfam" id="PF00106">
    <property type="entry name" value="adh_short"/>
    <property type="match status" value="1"/>
</dbReference>
<keyword evidence="2" id="KW-0560">Oxidoreductase</keyword>
<organism evidence="3">
    <name type="scientific">marine sediment metagenome</name>
    <dbReference type="NCBI Taxonomy" id="412755"/>
    <lineage>
        <taxon>unclassified sequences</taxon>
        <taxon>metagenomes</taxon>
        <taxon>ecological metagenomes</taxon>
    </lineage>
</organism>
<comment type="caution">
    <text evidence="3">The sequence shown here is derived from an EMBL/GenBank/DDBJ whole genome shotgun (WGS) entry which is preliminary data.</text>
</comment>
<dbReference type="AlphaFoldDB" id="X1CC89"/>
<comment type="similarity">
    <text evidence="1">Belongs to the short-chain dehydrogenases/reductases (SDR) family.</text>
</comment>
<sequence length="83" mass="8791">MKEFKDKVAVITGGASGIGRGIAERCCQEGMKVVLADIEAKMLSHTEKELKSTGATVISVLTDVSKVSGLDRSKKNKTAEVPL</sequence>
<evidence type="ECO:0000256" key="2">
    <source>
        <dbReference type="ARBA" id="ARBA00023002"/>
    </source>
</evidence>
<dbReference type="InterPro" id="IPR051122">
    <property type="entry name" value="SDR_DHRS6-like"/>
</dbReference>
<evidence type="ECO:0008006" key="4">
    <source>
        <dbReference type="Google" id="ProtNLM"/>
    </source>
</evidence>
<evidence type="ECO:0000313" key="3">
    <source>
        <dbReference type="EMBL" id="GAG93888.1"/>
    </source>
</evidence>
<dbReference type="SUPFAM" id="SSF51735">
    <property type="entry name" value="NAD(P)-binding Rossmann-fold domains"/>
    <property type="match status" value="1"/>
</dbReference>
<reference evidence="3" key="1">
    <citation type="journal article" date="2014" name="Front. Microbiol.">
        <title>High frequency of phylogenetically diverse reductive dehalogenase-homologous genes in deep subseafloor sedimentary metagenomes.</title>
        <authorList>
            <person name="Kawai M."/>
            <person name="Futagami T."/>
            <person name="Toyoda A."/>
            <person name="Takaki Y."/>
            <person name="Nishi S."/>
            <person name="Hori S."/>
            <person name="Arai W."/>
            <person name="Tsubouchi T."/>
            <person name="Morono Y."/>
            <person name="Uchiyama I."/>
            <person name="Ito T."/>
            <person name="Fujiyama A."/>
            <person name="Inagaki F."/>
            <person name="Takami H."/>
        </authorList>
    </citation>
    <scope>NUCLEOTIDE SEQUENCE</scope>
    <source>
        <strain evidence="3">Expedition CK06-06</strain>
    </source>
</reference>